<dbReference type="InterPro" id="IPR007320">
    <property type="entry name" value="PDCD2_C"/>
</dbReference>
<evidence type="ECO:0000313" key="3">
    <source>
        <dbReference type="EMBL" id="KAK9808246.1"/>
    </source>
</evidence>
<protein>
    <recommendedName>
        <fullName evidence="2">Programmed cell death protein 2 C-terminal domain-containing protein</fullName>
    </recommendedName>
</protein>
<dbReference type="AlphaFoldDB" id="A0AAW1PIC6"/>
<dbReference type="PANTHER" id="PTHR46421">
    <property type="entry name" value="PROGRAMMED CELL DEATH PROTEIN 2-LIKE"/>
    <property type="match status" value="1"/>
</dbReference>
<accession>A0AAW1PIC6</accession>
<dbReference type="InterPro" id="IPR052815">
    <property type="entry name" value="PDCD2-like_regulator"/>
</dbReference>
<comment type="caution">
    <text evidence="3">The sequence shown here is derived from an EMBL/GenBank/DDBJ whole genome shotgun (WGS) entry which is preliminary data.</text>
</comment>
<keyword evidence="4" id="KW-1185">Reference proteome</keyword>
<dbReference type="EMBL" id="JALJOQ010000025">
    <property type="protein sequence ID" value="KAK9808246.1"/>
    <property type="molecule type" value="Genomic_DNA"/>
</dbReference>
<evidence type="ECO:0000256" key="1">
    <source>
        <dbReference type="SAM" id="MobiDB-lite"/>
    </source>
</evidence>
<gene>
    <name evidence="3" type="ORF">WJX73_003280</name>
</gene>
<evidence type="ECO:0000259" key="2">
    <source>
        <dbReference type="Pfam" id="PF04194"/>
    </source>
</evidence>
<evidence type="ECO:0000313" key="4">
    <source>
        <dbReference type="Proteomes" id="UP001465755"/>
    </source>
</evidence>
<sequence>MNLLVQACLPGPAASEDATWPDAPPSGPQPQAETEQLNGTCLDSAWDSDQAWGQNSSGDWQPDASADLLDRYNLEEGESWALERQPQQLTKPSDGEAYEPAAVRGSSAAALKFDKRLRLSPQQCIRLRDRGEMLLWPAHPTPQHPPCPACGSATVCGLQIMPPLISMLEEAHQWMTDGTSSGNEMTDGIVSGSTDPKEQGVLPVPDHWEWHTIAVWTCGKACWAADSNRGALLEQPVSVCMEQY</sequence>
<feature type="region of interest" description="Disordered" evidence="1">
    <location>
        <begin position="45"/>
        <end position="64"/>
    </location>
</feature>
<feature type="region of interest" description="Disordered" evidence="1">
    <location>
        <begin position="1"/>
        <end position="36"/>
    </location>
</feature>
<proteinExistence type="predicted"/>
<reference evidence="3 4" key="1">
    <citation type="journal article" date="2024" name="Nat. Commun.">
        <title>Phylogenomics reveals the evolutionary origins of lichenization in chlorophyte algae.</title>
        <authorList>
            <person name="Puginier C."/>
            <person name="Libourel C."/>
            <person name="Otte J."/>
            <person name="Skaloud P."/>
            <person name="Haon M."/>
            <person name="Grisel S."/>
            <person name="Petersen M."/>
            <person name="Berrin J.G."/>
            <person name="Delaux P.M."/>
            <person name="Dal Grande F."/>
            <person name="Keller J."/>
        </authorList>
    </citation>
    <scope>NUCLEOTIDE SEQUENCE [LARGE SCALE GENOMIC DNA]</scope>
    <source>
        <strain evidence="3 4">SAG 2036</strain>
    </source>
</reference>
<dbReference type="Proteomes" id="UP001465755">
    <property type="component" value="Unassembled WGS sequence"/>
</dbReference>
<organism evidence="3 4">
    <name type="scientific">Symbiochloris irregularis</name>
    <dbReference type="NCBI Taxonomy" id="706552"/>
    <lineage>
        <taxon>Eukaryota</taxon>
        <taxon>Viridiplantae</taxon>
        <taxon>Chlorophyta</taxon>
        <taxon>core chlorophytes</taxon>
        <taxon>Trebouxiophyceae</taxon>
        <taxon>Trebouxiales</taxon>
        <taxon>Trebouxiaceae</taxon>
        <taxon>Symbiochloris</taxon>
    </lineage>
</organism>
<dbReference type="PANTHER" id="PTHR46421:SF1">
    <property type="entry name" value="PROGRAMMED CELL DEATH PROTEIN 2-LIKE"/>
    <property type="match status" value="1"/>
</dbReference>
<dbReference type="Pfam" id="PF04194">
    <property type="entry name" value="PDCD2_C"/>
    <property type="match status" value="1"/>
</dbReference>
<name>A0AAW1PIC6_9CHLO</name>
<feature type="domain" description="Programmed cell death protein 2 C-terminal" evidence="2">
    <location>
        <begin position="111"/>
        <end position="231"/>
    </location>
</feature>
<dbReference type="GO" id="GO:0005737">
    <property type="term" value="C:cytoplasm"/>
    <property type="evidence" value="ECO:0007669"/>
    <property type="project" value="InterPro"/>
</dbReference>